<dbReference type="Gene3D" id="2.60.40.10">
    <property type="entry name" value="Immunoglobulins"/>
    <property type="match status" value="2"/>
</dbReference>
<protein>
    <recommendedName>
        <fullName evidence="5">EGF-like domain-containing protein</fullName>
    </recommendedName>
</protein>
<keyword evidence="2 3" id="KW-1015">Disulfide bond</keyword>
<dbReference type="InterPro" id="IPR050969">
    <property type="entry name" value="Dev_Signal_Modulators"/>
</dbReference>
<dbReference type="InterPro" id="IPR013783">
    <property type="entry name" value="Ig-like_fold"/>
</dbReference>
<dbReference type="GO" id="GO:0005509">
    <property type="term" value="F:calcium ion binding"/>
    <property type="evidence" value="ECO:0007669"/>
    <property type="project" value="InterPro"/>
</dbReference>
<dbReference type="SUPFAM" id="SSF49313">
    <property type="entry name" value="Cadherin-like"/>
    <property type="match status" value="1"/>
</dbReference>
<feature type="domain" description="EGF-like" evidence="5">
    <location>
        <begin position="952"/>
        <end position="987"/>
    </location>
</feature>
<keyword evidence="3" id="KW-0245">EGF-like domain</keyword>
<proteinExistence type="predicted"/>
<dbReference type="PANTHER" id="PTHR14949:SF56">
    <property type="entry name" value="EGF-LIKE-DOMAIN, MULTIPLE 7"/>
    <property type="match status" value="1"/>
</dbReference>
<feature type="disulfide bond" evidence="3">
    <location>
        <begin position="956"/>
        <end position="966"/>
    </location>
</feature>
<dbReference type="PROSITE" id="PS00022">
    <property type="entry name" value="EGF_1"/>
    <property type="match status" value="1"/>
</dbReference>
<feature type="chain" id="PRO_5030159870" description="EGF-like domain-containing protein" evidence="4">
    <location>
        <begin position="34"/>
        <end position="1472"/>
    </location>
</feature>
<evidence type="ECO:0000256" key="4">
    <source>
        <dbReference type="SAM" id="SignalP"/>
    </source>
</evidence>
<sequence length="1472" mass="159534">MTRSNGRWCAPMVRVTVTLVVVALAYCAPGVSAEGIWGLDEVYTGIGYNPLFPDQSCGPSLDGNALREFGCVQYVRDVDSYGTAGNPGFPPTKWAYKGKSFGPPYNNVLDTAQCTYSLTYESALLLGLERCFYAPDTGGVKSTALQMETENLGWTSIGWKLPPGEWKDKLPDYVVTQYAIPPLRLGFEEGTFYPNWKLLSSGMPNFAVMKTCFLEAHSGEYQLCSAYPTSRREDTHGVLTVQSISFSLGAGVLMFEGNGGNADVADIPQNPYDIASHGKGAMGVSLTRISDGYRVLTKTIRSRKFWETYQWTVKELAPYYGEVFRLEIFDYRAGSFGWIAVDSFVIPQAPVVITQVTPAIGPRAGGTRITITGENFGSSVDDKTAFIGDSECYDLRMSYAHCSSDNDVCTGALSCTVPAGSGSGVTVAVVIGDPDVVRAAGPQGGFQAGFCGDESSEHPYSACEVAAVNPIIGARKRGFTYADPPTVTSTPITVATQDAQYEYYITATDPDTDDLLVYSEVTLPVFLKFDPSTRLLTGTPLRSDVQCRSDNWEPAEERCAVGATYDVELQVTDSVYTISHSFQITVKANETSRLVDRSFHWENAIQIYEKYQKVIELESVSQISDALARRNVSTIVSAIVGFNYRNNLNDRDATIRDALIAIATAKNIDEVQVNAAISYLKANGLEDVNRDMIQALKEEVDTYKRSLAPRGASSPTLQGVNWKGWENYFKELGASQSKGTKVYTNVASLTAPPSATHMLAREKVVVIQLPTPCRTAGSTLETTHILLCDFIGISGNHEVWLSFTDTGATLEDVIVTPEDFEYADLVQTALYTQDVPGLINGISRRIMSQSAKLQQISALNESYAAWYDSSSSILMVNITLKGTSSYVVLQLDASYPFPEAGKYGLPNVTVVSCDLITYDVENSLAQISNTITVNGGDLAARLTTLETELSTYASRCKNLCNNQGLCQDSVIPPVCQCFNGYTGDDCSQVECPNDCSGNGACDSAQICVHHPETGETDCAGGTGKCSCNYPYFGNDCSLTSCPKNYIVFEGNTTHPLDITLGTQPIIDKYAALGLDVYQVQLSATNGDTPPPWAIEGDEVSQADLVGAAYVIFASSEDGEKARAQEPFYRDSIPSRGVALQAQYFAQEYRSLTNREAQLLNLFGKASAECNAAGSCAFETGECFCATQFHGDGCEFLYCANDCSGHGKCQPLIGECVCDDHYVTDETYGCALENMNMISTTCVDEALDQSIDDDGLRVSSLHSSCLFGTTLGSLVSTVPTTFVKNIVGNVCVDCSGYSEQYNENIYFYEDEPCTSSFETRSEPDCDSSKTSFDSVVRGIGMIPNPTTGSSVTFDLAAMRLKKIIFSRFYARAGIVREFHGPIIAGGCGACTMDNPQCGASFAIALDGVQVWSSIIMNEYDGISIDVSNADTLTLTTAKYRANYWRSNTASGLPGQDVQAVWCDGAAWADAEFK</sequence>
<dbReference type="Gene3D" id="2.60.120.1060">
    <property type="entry name" value="NPCBM/NEW2 domain"/>
    <property type="match status" value="1"/>
</dbReference>
<dbReference type="SUPFAM" id="SSF81296">
    <property type="entry name" value="E set domains"/>
    <property type="match status" value="1"/>
</dbReference>
<keyword evidence="1 4" id="KW-0732">Signal</keyword>
<dbReference type="InterPro" id="IPR002909">
    <property type="entry name" value="IPT_dom"/>
</dbReference>
<dbReference type="InterPro" id="IPR015919">
    <property type="entry name" value="Cadherin-like_sf"/>
</dbReference>
<evidence type="ECO:0000256" key="2">
    <source>
        <dbReference type="ARBA" id="ARBA00023157"/>
    </source>
</evidence>
<organism evidence="6">
    <name type="scientific">Ostreococcus mediterraneus</name>
    <dbReference type="NCBI Taxonomy" id="1486918"/>
    <lineage>
        <taxon>Eukaryota</taxon>
        <taxon>Viridiplantae</taxon>
        <taxon>Chlorophyta</taxon>
        <taxon>Mamiellophyceae</taxon>
        <taxon>Mamiellales</taxon>
        <taxon>Bathycoccaceae</taxon>
        <taxon>Ostreococcus</taxon>
    </lineage>
</organism>
<comment type="caution">
    <text evidence="3">Lacks conserved residue(s) required for the propagation of feature annotation.</text>
</comment>
<dbReference type="InterPro" id="IPR006644">
    <property type="entry name" value="Cadg"/>
</dbReference>
<evidence type="ECO:0000313" key="6">
    <source>
        <dbReference type="EMBL" id="CAD8576806.1"/>
    </source>
</evidence>
<dbReference type="InterPro" id="IPR014756">
    <property type="entry name" value="Ig_E-set"/>
</dbReference>
<dbReference type="PROSITE" id="PS01186">
    <property type="entry name" value="EGF_2"/>
    <property type="match status" value="1"/>
</dbReference>
<feature type="signal peptide" evidence="4">
    <location>
        <begin position="1"/>
        <end position="33"/>
    </location>
</feature>
<dbReference type="PANTHER" id="PTHR14949">
    <property type="entry name" value="EGF-LIKE-DOMAIN, MULTIPLE 7, 8"/>
    <property type="match status" value="1"/>
</dbReference>
<name>A0A6U0BAH8_9CHLO</name>
<feature type="disulfide bond" evidence="3">
    <location>
        <begin position="977"/>
        <end position="986"/>
    </location>
</feature>
<evidence type="ECO:0000256" key="3">
    <source>
        <dbReference type="PROSITE-ProRule" id="PRU00076"/>
    </source>
</evidence>
<accession>A0A6U0BAH8</accession>
<dbReference type="Pfam" id="PF01833">
    <property type="entry name" value="TIG"/>
    <property type="match status" value="1"/>
</dbReference>
<dbReference type="PROSITE" id="PS50026">
    <property type="entry name" value="EGF_3"/>
    <property type="match status" value="1"/>
</dbReference>
<dbReference type="SMART" id="SM00181">
    <property type="entry name" value="EGF"/>
    <property type="match status" value="3"/>
</dbReference>
<evidence type="ECO:0000256" key="1">
    <source>
        <dbReference type="ARBA" id="ARBA00022729"/>
    </source>
</evidence>
<dbReference type="InterPro" id="IPR038637">
    <property type="entry name" value="NPCBM_sf"/>
</dbReference>
<dbReference type="GO" id="GO:0016020">
    <property type="term" value="C:membrane"/>
    <property type="evidence" value="ECO:0007669"/>
    <property type="project" value="InterPro"/>
</dbReference>
<dbReference type="InterPro" id="IPR000742">
    <property type="entry name" value="EGF"/>
</dbReference>
<evidence type="ECO:0000259" key="5">
    <source>
        <dbReference type="PROSITE" id="PS50026"/>
    </source>
</evidence>
<dbReference type="Pfam" id="PF05345">
    <property type="entry name" value="He_PIG"/>
    <property type="match status" value="1"/>
</dbReference>
<gene>
    <name evidence="6" type="ORF">OMED0929_LOCUS868</name>
</gene>
<dbReference type="Gene3D" id="2.10.25.10">
    <property type="entry name" value="Laminin"/>
    <property type="match status" value="1"/>
</dbReference>
<dbReference type="SMART" id="SM00736">
    <property type="entry name" value="CADG"/>
    <property type="match status" value="1"/>
</dbReference>
<reference evidence="6" key="1">
    <citation type="submission" date="2021-01" db="EMBL/GenBank/DDBJ databases">
        <authorList>
            <person name="Corre E."/>
            <person name="Pelletier E."/>
            <person name="Niang G."/>
            <person name="Scheremetjew M."/>
            <person name="Finn R."/>
            <person name="Kale V."/>
            <person name="Holt S."/>
            <person name="Cochrane G."/>
            <person name="Meng A."/>
            <person name="Brown T."/>
            <person name="Cohen L."/>
        </authorList>
    </citation>
    <scope>NUCLEOTIDE SEQUENCE</scope>
    <source>
        <strain evidence="6">Clade-D-RCC2572</strain>
    </source>
</reference>
<dbReference type="EMBL" id="HBEW01000993">
    <property type="protein sequence ID" value="CAD8576806.1"/>
    <property type="molecule type" value="Transcribed_RNA"/>
</dbReference>